<evidence type="ECO:0008006" key="2">
    <source>
        <dbReference type="Google" id="ProtNLM"/>
    </source>
</evidence>
<organism evidence="1">
    <name type="scientific">uncultured organism</name>
    <dbReference type="NCBI Taxonomy" id="155900"/>
    <lineage>
        <taxon>unclassified sequences</taxon>
        <taxon>environmental samples</taxon>
    </lineage>
</organism>
<name>A0A5B8RGX9_9ZZZZ</name>
<dbReference type="EMBL" id="MN079118">
    <property type="protein sequence ID" value="QEA05957.1"/>
    <property type="molecule type" value="Genomic_DNA"/>
</dbReference>
<proteinExistence type="predicted"/>
<dbReference type="SUPFAM" id="SSF54292">
    <property type="entry name" value="2Fe-2S ferredoxin-like"/>
    <property type="match status" value="1"/>
</dbReference>
<reference evidence="1" key="1">
    <citation type="submission" date="2019-06" db="EMBL/GenBank/DDBJ databases">
        <authorList>
            <person name="Murdoch R.W."/>
            <person name="Fathepure B."/>
        </authorList>
    </citation>
    <scope>NUCLEOTIDE SEQUENCE</scope>
</reference>
<gene>
    <name evidence="1" type="ORF">KBTEX_02286</name>
</gene>
<dbReference type="InterPro" id="IPR036010">
    <property type="entry name" value="2Fe-2S_ferredoxin-like_sf"/>
</dbReference>
<dbReference type="GO" id="GO:0051536">
    <property type="term" value="F:iron-sulfur cluster binding"/>
    <property type="evidence" value="ECO:0007669"/>
    <property type="project" value="InterPro"/>
</dbReference>
<dbReference type="Pfam" id="PF13510">
    <property type="entry name" value="Fer2_4"/>
    <property type="match status" value="1"/>
</dbReference>
<accession>A0A5B8RGX9</accession>
<evidence type="ECO:0000313" key="1">
    <source>
        <dbReference type="EMBL" id="QEA05957.1"/>
    </source>
</evidence>
<dbReference type="AlphaFoldDB" id="A0A5B8RGX9"/>
<protein>
    <recommendedName>
        <fullName evidence="2">2Fe-2S ferredoxin-type domain-containing protein</fullName>
    </recommendedName>
</protein>
<sequence length="88" mass="9357">MSERGFRFIDTPETAIEVTVDGALRHLPAGRSLLAGLLATADGAPDFFCAIGQCQRCRVRVNGTSEVACLYTPRDGDTVETPETGGRA</sequence>